<sequence>MNMEGWLQEETTEHRSSGFIYFHTMLALASGLTYIHREIDTMVGYHRDIKPSNILLFHSNDEKIWKFCDFGTSNLKPADNTGTTSMVTDKYWAPPEFFEEHTEEDGLKHARAHDVFSLGCVFIELATLLHMGADGRSTFKSRREDGDRDPEASWYRGAFHRSMPVVREWIEDMRNKQEEGQHREVLAIIFDMLQTPDERIYSWEVEIDLFIIGPSGTDSEKVVDYLRQISQSSLGYRAKTKRNPYTRAKRRARENHLYSVRCPNQFFQVMNSFGWHEYSPQSTGSSQQTPGQQAYSNLPLPLDRDTLCGGQGLYQEISNGFRKSDIVALYGVAGIGKSRNACEYAGQFVYPEDKAITRHTFFVDATTADSLMSSYDAIADKINLSEVDITGQSQAFSRVTRYSLGSWLNQEKSGKWFMVVDGFDPIGDMTELKQMLPTPRHGMDQILITTRNLAKIREYYSSCKLQIACIEVTALSPADSMRLFKQNIGEWERLKGDETDTPKIKDLLEKLWSPLMIKYAANQIGDTRVTVMQLKELVDDNGLSEVTVPFESYLTHVLEPLTGTLSHTPSWPRVVGTLFLLAFFDPNGVKWSTLKNDHTKRSKRSGLLRSLGKLEDYALINKAPGEVYSINGNIRETILEWIEQLDGPEGGAEGLLKRHSKALSIIYKSYQSLLANAMETSPNAYSQLHQAEQPFMPHFECFLNFTKKHTRQQKPELRYPAVRAVICFSKVLLDKDRYEEAMRVTEYTREHFQHKLGEADSEKQVRVFFILGRHLITIYLAHPRDAESSTFQSKARDLIAQLQSVVQEIKKQHLGWDWLTTISLEIKLDQARLYRESEQFDDAHRELSSIGVTIEKKISNGDKVTKQVHKRKTSGYRNTRRPEHHPSLPKLRIMSKFQDGLLHMTEGDSKYSINQSDALAFWYKARGLLLSAVDAAETYCPTDESWHEEIRVAIAVVNTKIGQKSLVNDAIDALNLVRGRMEERYGLVRRTMDVEFKLNEARLKSSKQHVVKVATDSSREIFHWYKDHFGDG</sequence>
<dbReference type="KEGG" id="ptrr:6341694"/>
<evidence type="ECO:0000313" key="1">
    <source>
        <dbReference type="EMBL" id="KAF7572379.1"/>
    </source>
</evidence>
<dbReference type="InterPro" id="IPR011009">
    <property type="entry name" value="Kinase-like_dom_sf"/>
</dbReference>
<dbReference type="Pfam" id="PF00069">
    <property type="entry name" value="Pkinase"/>
    <property type="match status" value="1"/>
</dbReference>
<reference evidence="1 2" key="1">
    <citation type="journal article" date="2018" name="BMC Genomics">
        <title>Comparative genomics of the wheat fungal pathogen Pyrenophora tritici-repentis reveals chromosomal variations and genome plasticity.</title>
        <authorList>
            <person name="Moolhuijzen P."/>
            <person name="See P.T."/>
            <person name="Hane J.K."/>
            <person name="Shi G."/>
            <person name="Liu Z."/>
            <person name="Oliver R.P."/>
            <person name="Moffat C.S."/>
        </authorList>
    </citation>
    <scope>NUCLEOTIDE SEQUENCE [LARGE SCALE GENOMIC DNA]</scope>
    <source>
        <strain evidence="1">M4</strain>
    </source>
</reference>
<comment type="caution">
    <text evidence="1">The sequence shown here is derived from an EMBL/GenBank/DDBJ whole genome shotgun (WGS) entry which is preliminary data.</text>
</comment>
<dbReference type="EMBL" id="NQIK02000004">
    <property type="protein sequence ID" value="KAF7572379.1"/>
    <property type="molecule type" value="Genomic_DNA"/>
</dbReference>
<protein>
    <submittedName>
        <fullName evidence="1">SPS1, Serine-threonine protein kinase</fullName>
    </submittedName>
</protein>
<dbReference type="Gene3D" id="1.10.510.10">
    <property type="entry name" value="Transferase(Phosphotransferase) domain 1"/>
    <property type="match status" value="1"/>
</dbReference>
<keyword evidence="1" id="KW-0418">Kinase</keyword>
<dbReference type="PANTHER" id="PTHR24359">
    <property type="entry name" value="SERINE/THREONINE-PROTEIN KINASE SBK1"/>
    <property type="match status" value="1"/>
</dbReference>
<dbReference type="GO" id="GO:0004674">
    <property type="term" value="F:protein serine/threonine kinase activity"/>
    <property type="evidence" value="ECO:0007669"/>
    <property type="project" value="TreeGrafter"/>
</dbReference>
<dbReference type="Gene3D" id="3.40.50.300">
    <property type="entry name" value="P-loop containing nucleotide triphosphate hydrolases"/>
    <property type="match status" value="1"/>
</dbReference>
<dbReference type="InterPro" id="IPR027417">
    <property type="entry name" value="P-loop_NTPase"/>
</dbReference>
<keyword evidence="1" id="KW-0808">Transferase</keyword>
<dbReference type="SUPFAM" id="SSF56112">
    <property type="entry name" value="Protein kinase-like (PK-like)"/>
    <property type="match status" value="1"/>
</dbReference>
<dbReference type="GeneID" id="6341694"/>
<dbReference type="RefSeq" id="XP_065962947.1">
    <property type="nucleotide sequence ID" value="XM_066107279.1"/>
</dbReference>
<name>A0A834VRR5_9PLEO</name>
<dbReference type="SMART" id="SM00220">
    <property type="entry name" value="S_TKc"/>
    <property type="match status" value="1"/>
</dbReference>
<dbReference type="InterPro" id="IPR000719">
    <property type="entry name" value="Prot_kinase_dom"/>
</dbReference>
<dbReference type="Proteomes" id="UP000245464">
    <property type="component" value="Chromosome 4"/>
</dbReference>
<dbReference type="PANTHER" id="PTHR24359:SF1">
    <property type="entry name" value="INHIBITOR OF NUCLEAR FACTOR KAPPA-B KINASE EPSILON SUBUNIT HOMOLOG 1-RELATED"/>
    <property type="match status" value="1"/>
</dbReference>
<organism evidence="1 2">
    <name type="scientific">Pyrenophora tritici-repentis</name>
    <dbReference type="NCBI Taxonomy" id="45151"/>
    <lineage>
        <taxon>Eukaryota</taxon>
        <taxon>Fungi</taxon>
        <taxon>Dikarya</taxon>
        <taxon>Ascomycota</taxon>
        <taxon>Pezizomycotina</taxon>
        <taxon>Dothideomycetes</taxon>
        <taxon>Pleosporomycetidae</taxon>
        <taxon>Pleosporales</taxon>
        <taxon>Pleosporineae</taxon>
        <taxon>Pleosporaceae</taxon>
        <taxon>Pyrenophora</taxon>
    </lineage>
</organism>
<accession>A0A834VRR5</accession>
<dbReference type="AlphaFoldDB" id="A0A834VRR5"/>
<evidence type="ECO:0000313" key="2">
    <source>
        <dbReference type="Proteomes" id="UP000245464"/>
    </source>
</evidence>
<dbReference type="SUPFAM" id="SSF52540">
    <property type="entry name" value="P-loop containing nucleoside triphosphate hydrolases"/>
    <property type="match status" value="1"/>
</dbReference>
<proteinExistence type="predicted"/>
<dbReference type="GO" id="GO:0005524">
    <property type="term" value="F:ATP binding"/>
    <property type="evidence" value="ECO:0007669"/>
    <property type="project" value="InterPro"/>
</dbReference>
<dbReference type="PROSITE" id="PS50011">
    <property type="entry name" value="PROTEIN_KINASE_DOM"/>
    <property type="match status" value="1"/>
</dbReference>
<gene>
    <name evidence="1" type="ORF">PtrM4_098790</name>
</gene>